<protein>
    <submittedName>
        <fullName evidence="2">Uncharacterized protein</fullName>
    </submittedName>
</protein>
<dbReference type="AlphaFoldDB" id="A0A8T0UPB9"/>
<name>A0A8T0UPB9_PANVG</name>
<dbReference type="Proteomes" id="UP000823388">
    <property type="component" value="Chromosome 3K"/>
</dbReference>
<feature type="region of interest" description="Disordered" evidence="1">
    <location>
        <begin position="281"/>
        <end position="322"/>
    </location>
</feature>
<evidence type="ECO:0000313" key="2">
    <source>
        <dbReference type="EMBL" id="KAG2622693.1"/>
    </source>
</evidence>
<dbReference type="EMBL" id="CM029041">
    <property type="protein sequence ID" value="KAG2622693.1"/>
    <property type="molecule type" value="Genomic_DNA"/>
</dbReference>
<sequence>MSHFHHDHLTIFDAHEVNFYNPGFLGLLVLVKLPVSAYTVFPPDVPFEINRATIQVAIQQKSQILVPIESISRHMFDYLVLAPSHAAATRIMALKSIIIADQYLAIFPWTPQYGSTTVPFDPSIPMVPTPAIPPTSLGNNEPLSLTIYGLPPHLCVRPVIIISRIFANICQVSDVRLNRHDLSISANTYAPRLAIPRLASIGIRRQRVAGDLVLHMWPLWIKVRALPPGNQQTNQHQADEWSNNLIRYTLYEQSDGGQDAGTSTQGGADRGQRQIGLFIESLGDSPREGSHDDTLGTSITPVEITPPGDLDDLDDARTTYHG</sequence>
<keyword evidence="3" id="KW-1185">Reference proteome</keyword>
<comment type="caution">
    <text evidence="2">The sequence shown here is derived from an EMBL/GenBank/DDBJ whole genome shotgun (WGS) entry which is preliminary data.</text>
</comment>
<gene>
    <name evidence="2" type="ORF">PVAP13_3KG041900</name>
</gene>
<reference evidence="2" key="1">
    <citation type="submission" date="2020-05" db="EMBL/GenBank/DDBJ databases">
        <title>WGS assembly of Panicum virgatum.</title>
        <authorList>
            <person name="Lovell J.T."/>
            <person name="Jenkins J."/>
            <person name="Shu S."/>
            <person name="Juenger T.E."/>
            <person name="Schmutz J."/>
        </authorList>
    </citation>
    <scope>NUCLEOTIDE SEQUENCE</scope>
    <source>
        <strain evidence="2">AP13</strain>
    </source>
</reference>
<organism evidence="2 3">
    <name type="scientific">Panicum virgatum</name>
    <name type="common">Blackwell switchgrass</name>
    <dbReference type="NCBI Taxonomy" id="38727"/>
    <lineage>
        <taxon>Eukaryota</taxon>
        <taxon>Viridiplantae</taxon>
        <taxon>Streptophyta</taxon>
        <taxon>Embryophyta</taxon>
        <taxon>Tracheophyta</taxon>
        <taxon>Spermatophyta</taxon>
        <taxon>Magnoliopsida</taxon>
        <taxon>Liliopsida</taxon>
        <taxon>Poales</taxon>
        <taxon>Poaceae</taxon>
        <taxon>PACMAD clade</taxon>
        <taxon>Panicoideae</taxon>
        <taxon>Panicodae</taxon>
        <taxon>Paniceae</taxon>
        <taxon>Panicinae</taxon>
        <taxon>Panicum</taxon>
        <taxon>Panicum sect. Hiantes</taxon>
    </lineage>
</organism>
<proteinExistence type="predicted"/>
<evidence type="ECO:0000256" key="1">
    <source>
        <dbReference type="SAM" id="MobiDB-lite"/>
    </source>
</evidence>
<evidence type="ECO:0000313" key="3">
    <source>
        <dbReference type="Proteomes" id="UP000823388"/>
    </source>
</evidence>
<accession>A0A8T0UPB9</accession>
<feature type="compositionally biased region" description="Basic and acidic residues" evidence="1">
    <location>
        <begin position="285"/>
        <end position="294"/>
    </location>
</feature>